<dbReference type="Proteomes" id="UP000639772">
    <property type="component" value="Unassembled WGS sequence"/>
</dbReference>
<evidence type="ECO:0000313" key="7">
    <source>
        <dbReference type="Proteomes" id="UP000636800"/>
    </source>
</evidence>
<evidence type="ECO:0000256" key="3">
    <source>
        <dbReference type="SAM" id="MobiDB-lite"/>
    </source>
</evidence>
<dbReference type="EMBL" id="JADCNM010000005">
    <property type="protein sequence ID" value="KAG0483930.1"/>
    <property type="molecule type" value="Genomic_DNA"/>
</dbReference>
<dbReference type="OrthoDB" id="10266026at2759"/>
<gene>
    <name evidence="6" type="ORF">HPP92_012014</name>
    <name evidence="5" type="ORF">HPP92_012324</name>
</gene>
<feature type="compositionally biased region" description="Basic residues" evidence="3">
    <location>
        <begin position="142"/>
        <end position="151"/>
    </location>
</feature>
<keyword evidence="2" id="KW-0539">Nucleus</keyword>
<dbReference type="FunFam" id="2.60.120.920:FF:000043">
    <property type="entry name" value="Protein TRAUCO"/>
    <property type="match status" value="1"/>
</dbReference>
<dbReference type="Proteomes" id="UP000636800">
    <property type="component" value="Chromosome 5"/>
</dbReference>
<protein>
    <recommendedName>
        <fullName evidence="4">B30.2/SPRY domain-containing protein</fullName>
    </recommendedName>
</protein>
<dbReference type="AlphaFoldDB" id="A0A835V386"/>
<dbReference type="Pfam" id="PF00622">
    <property type="entry name" value="SPRY"/>
    <property type="match status" value="1"/>
</dbReference>
<feature type="compositionally biased region" description="Pro residues" evidence="3">
    <location>
        <begin position="39"/>
        <end position="48"/>
    </location>
</feature>
<feature type="compositionally biased region" description="Polar residues" evidence="3">
    <location>
        <begin position="54"/>
        <end position="63"/>
    </location>
</feature>
<dbReference type="CDD" id="cd12872">
    <property type="entry name" value="SPRY_Ash2"/>
    <property type="match status" value="1"/>
</dbReference>
<accession>A0A835V386</accession>
<keyword evidence="7" id="KW-1185">Reference proteome</keyword>
<proteinExistence type="predicted"/>
<feature type="region of interest" description="Disordered" evidence="3">
    <location>
        <begin position="1"/>
        <end position="161"/>
    </location>
</feature>
<feature type="compositionally biased region" description="Polar residues" evidence="3">
    <location>
        <begin position="1"/>
        <end position="19"/>
    </location>
</feature>
<dbReference type="GO" id="GO:0048188">
    <property type="term" value="C:Set1C/COMPASS complex"/>
    <property type="evidence" value="ECO:0007669"/>
    <property type="project" value="InterPro"/>
</dbReference>
<dbReference type="PANTHER" id="PTHR10598:SF0">
    <property type="entry name" value="SET1_ASH2 HISTONE METHYLTRANSFERASE COMPLEX SUBUNIT ASH2"/>
    <property type="match status" value="1"/>
</dbReference>
<dbReference type="SUPFAM" id="SSF49899">
    <property type="entry name" value="Concanavalin A-like lectins/glucanases"/>
    <property type="match status" value="1"/>
</dbReference>
<evidence type="ECO:0000256" key="1">
    <source>
        <dbReference type="ARBA" id="ARBA00004123"/>
    </source>
</evidence>
<comment type="caution">
    <text evidence="5">The sequence shown here is derived from an EMBL/GenBank/DDBJ whole genome shotgun (WGS) entry which is preliminary data.</text>
</comment>
<dbReference type="InterPro" id="IPR043136">
    <property type="entry name" value="B30.2/SPRY_sf"/>
</dbReference>
<evidence type="ECO:0000256" key="2">
    <source>
        <dbReference type="ARBA" id="ARBA00023242"/>
    </source>
</evidence>
<dbReference type="InterPro" id="IPR001870">
    <property type="entry name" value="B30.2/SPRY"/>
</dbReference>
<evidence type="ECO:0000313" key="6">
    <source>
        <dbReference type="EMBL" id="KAG0483930.1"/>
    </source>
</evidence>
<feature type="domain" description="B30.2/SPRY" evidence="4">
    <location>
        <begin position="163"/>
        <end position="382"/>
    </location>
</feature>
<evidence type="ECO:0000259" key="4">
    <source>
        <dbReference type="PROSITE" id="PS50188"/>
    </source>
</evidence>
<dbReference type="GO" id="GO:0000976">
    <property type="term" value="F:transcription cis-regulatory region binding"/>
    <property type="evidence" value="ECO:0007669"/>
    <property type="project" value="TreeGrafter"/>
</dbReference>
<dbReference type="InterPro" id="IPR003877">
    <property type="entry name" value="SPRY_dom"/>
</dbReference>
<comment type="subcellular location">
    <subcellularLocation>
        <location evidence="1">Nucleus</location>
    </subcellularLocation>
</comment>
<dbReference type="PROSITE" id="PS50188">
    <property type="entry name" value="B302_SPRY"/>
    <property type="match status" value="1"/>
</dbReference>
<sequence length="422" mass="46553">MGNPQSFNDDTDVQWSDSVNHLPYPTVSTDVAAKLHSPPLFPPPPPLPSVSALRVTSSPTSASLPPEAKTETEQEVQPYSLSFCELPASSSSSDGEEPSARKKQKPLSSFTDDHQTLIPASASSTASKKPKKKSNNVWSKSTSRKGKKKGKLNSTPNAPEDTVLITPIARFPDKSDDSPDALICLSRFYKAEKVELSDDRLSAMSTKGYRMVRATRGVVEGSWYFEIRVVRLGDSGHTRLGWTTENGDLQAPVGYDGNSYGYRDIDGSKIHKALREKYGDRGYAEGDVIGFYISLPEGELYAPKPPNFVWYKGQRYMYSATGKDDPPKVVPGSEISFFRNGICQGVAFNDLFGGRYYPAASMYTLPNQPSCEVKFNFGPEFEFFPQEFGIRPIPRPMSEVPYHGYDGRTEATVENGTVENTT</sequence>
<dbReference type="SMART" id="SM00449">
    <property type="entry name" value="SPRY"/>
    <property type="match status" value="1"/>
</dbReference>
<dbReference type="Gene3D" id="2.60.120.920">
    <property type="match status" value="1"/>
</dbReference>
<evidence type="ECO:0000313" key="5">
    <source>
        <dbReference type="EMBL" id="KAG0481466.1"/>
    </source>
</evidence>
<dbReference type="EMBL" id="JADCNL010000005">
    <property type="protein sequence ID" value="KAG0481466.1"/>
    <property type="molecule type" value="Genomic_DNA"/>
</dbReference>
<name>A0A835V386_VANPL</name>
<dbReference type="InterPro" id="IPR037353">
    <property type="entry name" value="ASH2"/>
</dbReference>
<dbReference type="InterPro" id="IPR013320">
    <property type="entry name" value="ConA-like_dom_sf"/>
</dbReference>
<evidence type="ECO:0000313" key="8">
    <source>
        <dbReference type="Proteomes" id="UP000639772"/>
    </source>
</evidence>
<reference evidence="7 8" key="1">
    <citation type="journal article" date="2020" name="Nat. Food">
        <title>A phased Vanilla planifolia genome enables genetic improvement of flavour and production.</title>
        <authorList>
            <person name="Hasing T."/>
            <person name="Tang H."/>
            <person name="Brym M."/>
            <person name="Khazi F."/>
            <person name="Huang T."/>
            <person name="Chambers A.H."/>
        </authorList>
    </citation>
    <scope>NUCLEOTIDE SEQUENCE [LARGE SCALE GENOMIC DNA]</scope>
    <source>
        <tissue evidence="5">Leaf</tissue>
    </source>
</reference>
<dbReference type="PANTHER" id="PTHR10598">
    <property type="entry name" value="SET1/ASH2 HISTONE METHYLTRANSFERASE COMPLEX SUBUNIT ASH2"/>
    <property type="match status" value="1"/>
</dbReference>
<organism evidence="5 7">
    <name type="scientific">Vanilla planifolia</name>
    <name type="common">Vanilla</name>
    <dbReference type="NCBI Taxonomy" id="51239"/>
    <lineage>
        <taxon>Eukaryota</taxon>
        <taxon>Viridiplantae</taxon>
        <taxon>Streptophyta</taxon>
        <taxon>Embryophyta</taxon>
        <taxon>Tracheophyta</taxon>
        <taxon>Spermatophyta</taxon>
        <taxon>Magnoliopsida</taxon>
        <taxon>Liliopsida</taxon>
        <taxon>Asparagales</taxon>
        <taxon>Orchidaceae</taxon>
        <taxon>Vanilloideae</taxon>
        <taxon>Vanilleae</taxon>
        <taxon>Vanilla</taxon>
    </lineage>
</organism>